<protein>
    <submittedName>
        <fullName evidence="2">Uncharacterized protein</fullName>
    </submittedName>
</protein>
<dbReference type="EMBL" id="CAJOBZ010000031">
    <property type="protein sequence ID" value="CAF4892679.1"/>
    <property type="molecule type" value="Genomic_DNA"/>
</dbReference>
<evidence type="ECO:0000313" key="3">
    <source>
        <dbReference type="Proteomes" id="UP000663880"/>
    </source>
</evidence>
<evidence type="ECO:0000256" key="1">
    <source>
        <dbReference type="ARBA" id="ARBA00023002"/>
    </source>
</evidence>
<comment type="caution">
    <text evidence="2">The sequence shown here is derived from an EMBL/GenBank/DDBJ whole genome shotgun (WGS) entry which is preliminary data.</text>
</comment>
<dbReference type="PANTHER" id="PTHR43975:SF2">
    <property type="entry name" value="EG:BACR7A4.14 PROTEIN-RELATED"/>
    <property type="match status" value="1"/>
</dbReference>
<organism evidence="2 3">
    <name type="scientific">Pieris macdunnoughi</name>
    <dbReference type="NCBI Taxonomy" id="345717"/>
    <lineage>
        <taxon>Eukaryota</taxon>
        <taxon>Metazoa</taxon>
        <taxon>Ecdysozoa</taxon>
        <taxon>Arthropoda</taxon>
        <taxon>Hexapoda</taxon>
        <taxon>Insecta</taxon>
        <taxon>Pterygota</taxon>
        <taxon>Neoptera</taxon>
        <taxon>Endopterygota</taxon>
        <taxon>Lepidoptera</taxon>
        <taxon>Glossata</taxon>
        <taxon>Ditrysia</taxon>
        <taxon>Papilionoidea</taxon>
        <taxon>Pieridae</taxon>
        <taxon>Pierinae</taxon>
        <taxon>Pieris</taxon>
    </lineage>
</organism>
<dbReference type="InterPro" id="IPR020904">
    <property type="entry name" value="Sc_DH/Rdtase_CS"/>
</dbReference>
<dbReference type="PRINTS" id="PR00081">
    <property type="entry name" value="GDHRDH"/>
</dbReference>
<reference evidence="2" key="1">
    <citation type="submission" date="2021-02" db="EMBL/GenBank/DDBJ databases">
        <authorList>
            <person name="Steward A R."/>
        </authorList>
    </citation>
    <scope>NUCLEOTIDE SEQUENCE</scope>
</reference>
<name>A0A821UMF1_9NEOP</name>
<dbReference type="OrthoDB" id="47007at2759"/>
<dbReference type="Pfam" id="PF13561">
    <property type="entry name" value="adh_short_C2"/>
    <property type="match status" value="1"/>
</dbReference>
<dbReference type="PANTHER" id="PTHR43975">
    <property type="entry name" value="ZGC:101858"/>
    <property type="match status" value="1"/>
</dbReference>
<evidence type="ECO:0000313" key="2">
    <source>
        <dbReference type="EMBL" id="CAF4892679.1"/>
    </source>
</evidence>
<dbReference type="Gene3D" id="3.40.50.720">
    <property type="entry name" value="NAD(P)-binding Rossmann-like Domain"/>
    <property type="match status" value="1"/>
</dbReference>
<dbReference type="PRINTS" id="PR00080">
    <property type="entry name" value="SDRFAMILY"/>
</dbReference>
<keyword evidence="3" id="KW-1185">Reference proteome</keyword>
<dbReference type="Proteomes" id="UP000663880">
    <property type="component" value="Unassembled WGS sequence"/>
</dbReference>
<dbReference type="PROSITE" id="PS00061">
    <property type="entry name" value="ADH_SHORT"/>
    <property type="match status" value="1"/>
</dbReference>
<sequence>MSFKGKVVLITGASSGIGAATAIEFAKNGASVAIVGRNVEKLNKAAENCSKYSKPLVIKADVGHDEDCKKIVASVIKTFGKLDVLVNNAGMMRNATILEGNFLEMYDETMKVNVRAHLNVTSLAAPYLVKTKGNIINISSVAGSMAPRIKGATPYCVSKAALNHFTRCAAVELAGEGVRVNTVSPGPVITDFMENAGLTNVKLENYADSMPLKRVSQSMEIADMILFLASDKAIGVTGSEFFVDNGYMIKN</sequence>
<dbReference type="SUPFAM" id="SSF51735">
    <property type="entry name" value="NAD(P)-binding Rossmann-fold domains"/>
    <property type="match status" value="1"/>
</dbReference>
<dbReference type="AlphaFoldDB" id="A0A821UMF1"/>
<keyword evidence="1" id="KW-0560">Oxidoreductase</keyword>
<dbReference type="GO" id="GO:0016491">
    <property type="term" value="F:oxidoreductase activity"/>
    <property type="evidence" value="ECO:0007669"/>
    <property type="project" value="UniProtKB-KW"/>
</dbReference>
<proteinExistence type="predicted"/>
<gene>
    <name evidence="2" type="ORF">PMACD_LOCUS10611</name>
</gene>
<dbReference type="InterPro" id="IPR002347">
    <property type="entry name" value="SDR_fam"/>
</dbReference>
<dbReference type="InterPro" id="IPR036291">
    <property type="entry name" value="NAD(P)-bd_dom_sf"/>
</dbReference>
<accession>A0A821UMF1</accession>
<dbReference type="FunFam" id="3.40.50.720:FF:000084">
    <property type="entry name" value="Short-chain dehydrogenase reductase"/>
    <property type="match status" value="1"/>
</dbReference>